<dbReference type="PROSITE" id="PS50965">
    <property type="entry name" value="NERD"/>
    <property type="match status" value="1"/>
</dbReference>
<evidence type="ECO:0000313" key="2">
    <source>
        <dbReference type="EMBL" id="SDO02562.1"/>
    </source>
</evidence>
<dbReference type="EMBL" id="FNIG01000015">
    <property type="protein sequence ID" value="SDO02562.1"/>
    <property type="molecule type" value="Genomic_DNA"/>
</dbReference>
<dbReference type="RefSeq" id="WP_176753102.1">
    <property type="nucleotide sequence ID" value="NZ_BJVZ01000032.1"/>
</dbReference>
<dbReference type="InterPro" id="IPR011528">
    <property type="entry name" value="NERD"/>
</dbReference>
<reference evidence="2 3" key="1">
    <citation type="submission" date="2016-10" db="EMBL/GenBank/DDBJ databases">
        <authorList>
            <person name="de Groot N.N."/>
        </authorList>
    </citation>
    <scope>NUCLEOTIDE SEQUENCE [LARGE SCALE GENOMIC DNA]</scope>
    <source>
        <strain evidence="2 3">CGMCC 1.3442</strain>
    </source>
</reference>
<protein>
    <submittedName>
        <fullName evidence="2">Nuclease-related domain-containing protein</fullName>
    </submittedName>
</protein>
<proteinExistence type="predicted"/>
<name>A0A1H0G6R5_9BACI</name>
<dbReference type="STRING" id="237069.SAMN05216498_0478"/>
<organism evidence="2 3">
    <name type="scientific">Tenuibacillus multivorans</name>
    <dbReference type="NCBI Taxonomy" id="237069"/>
    <lineage>
        <taxon>Bacteria</taxon>
        <taxon>Bacillati</taxon>
        <taxon>Bacillota</taxon>
        <taxon>Bacilli</taxon>
        <taxon>Bacillales</taxon>
        <taxon>Bacillaceae</taxon>
        <taxon>Tenuibacillus</taxon>
    </lineage>
</organism>
<sequence>MILKSHEPPHKLLVAESLKKRLPRSHVSYPKVERICYKERAGYYGEKKVDYPLSKLGFKNAICHDLRLPFYQHHFQMDTLLFTPRFLLIIEVKNIPGITSFDQTSNKMIRTYNGVTDYFDDPLIQVQEQQFQLKDGLPFSFAEFPIEHLVVMAHQETILNIDPQLHSHRKKIIPIHVLAQKIRDIYSSYNSDIVSYSELIQLAQKMVDQHEPAMSDLLKQLGIKKEEFLTGVHCPNCGALPMKWSARKWECWSCKSRSRYAHIPALKDYSLLIRKQITRKDFMWFTQLDVERTAKHLLLNENLATEGHTNQLTHVLDYKFPDDFIDLI</sequence>
<feature type="domain" description="NERD" evidence="1">
    <location>
        <begin position="41"/>
        <end position="156"/>
    </location>
</feature>
<keyword evidence="3" id="KW-1185">Reference proteome</keyword>
<dbReference type="Proteomes" id="UP000199334">
    <property type="component" value="Unassembled WGS sequence"/>
</dbReference>
<dbReference type="Pfam" id="PF08378">
    <property type="entry name" value="NERD"/>
    <property type="match status" value="1"/>
</dbReference>
<evidence type="ECO:0000259" key="1">
    <source>
        <dbReference type="PROSITE" id="PS50965"/>
    </source>
</evidence>
<gene>
    <name evidence="2" type="ORF">SAMN05216498_0478</name>
</gene>
<evidence type="ECO:0000313" key="3">
    <source>
        <dbReference type="Proteomes" id="UP000199334"/>
    </source>
</evidence>
<accession>A0A1H0G6R5</accession>
<dbReference type="AlphaFoldDB" id="A0A1H0G6R5"/>